<keyword evidence="2" id="KW-1185">Reference proteome</keyword>
<proteinExistence type="predicted"/>
<dbReference type="Proteomes" id="UP001239213">
    <property type="component" value="Unassembled WGS sequence"/>
</dbReference>
<accession>A0AAI9UYF8</accession>
<sequence>MLRPTPHRMWYRRLADGDVPDEEGGLAEAACINEESVPYNDQKKRRMRMRRRKKRKTDCAGLIWEYVPSLVEMRFLADQRPWGNITLDGTGCSSHRLACIIGRSRTTITERYQGTSDAGSGSPCSPRRRLPQIYQGGLGGRGEKLVPCLWLIWSKASPHELIMRNVWANWYIRSSYSRITGEGKQDRRFIAQGGVSMSNRRFALGLLDAGWPALPGWYAVWYAVSLQSAEAGRLIRTNTWERNEHSNLPDGSPGSCHGVCTGTPHYAVNGWGSLWAAATASWAIRSQAKRGMATQHAVIAAWSRLGLAGRISFAPHKLEEALHFAADVWNAKGEQEAWDPAASGHRLIILPSHRMRHIQRETLRKRQSSSESCPAYFSHLQASVWTYLLGISAETQLGLVIGARLFTDGHDSSGGGVEALRLFSAHFQAYRVKQTETLCQGMRKDPGPFQRLSYCKTAQRTGLTVFVVYLRRIKQGLKGTEKRSGRSKLQRMQPSNGTICRNSRIYRPNWLTLALFA</sequence>
<gene>
    <name evidence="1" type="ORF">CCUS01_07686</name>
</gene>
<dbReference type="AlphaFoldDB" id="A0AAI9UYF8"/>
<protein>
    <submittedName>
        <fullName evidence="1">Uncharacterized protein</fullName>
    </submittedName>
</protein>
<dbReference type="EMBL" id="MPDP01000263">
    <property type="protein sequence ID" value="KAK1465281.1"/>
    <property type="molecule type" value="Genomic_DNA"/>
</dbReference>
<reference evidence="1" key="1">
    <citation type="submission" date="2016-11" db="EMBL/GenBank/DDBJ databases">
        <title>The genome sequence of Colletotrichum cuscutae.</title>
        <authorList>
            <person name="Baroncelli R."/>
        </authorList>
    </citation>
    <scope>NUCLEOTIDE SEQUENCE</scope>
    <source>
        <strain evidence="1">IMI 304802</strain>
    </source>
</reference>
<comment type="caution">
    <text evidence="1">The sequence shown here is derived from an EMBL/GenBank/DDBJ whole genome shotgun (WGS) entry which is preliminary data.</text>
</comment>
<evidence type="ECO:0000313" key="2">
    <source>
        <dbReference type="Proteomes" id="UP001239213"/>
    </source>
</evidence>
<evidence type="ECO:0000313" key="1">
    <source>
        <dbReference type="EMBL" id="KAK1465281.1"/>
    </source>
</evidence>
<name>A0AAI9UYF8_9PEZI</name>
<organism evidence="1 2">
    <name type="scientific">Colletotrichum cuscutae</name>
    <dbReference type="NCBI Taxonomy" id="1209917"/>
    <lineage>
        <taxon>Eukaryota</taxon>
        <taxon>Fungi</taxon>
        <taxon>Dikarya</taxon>
        <taxon>Ascomycota</taxon>
        <taxon>Pezizomycotina</taxon>
        <taxon>Sordariomycetes</taxon>
        <taxon>Hypocreomycetidae</taxon>
        <taxon>Glomerellales</taxon>
        <taxon>Glomerellaceae</taxon>
        <taxon>Colletotrichum</taxon>
        <taxon>Colletotrichum acutatum species complex</taxon>
    </lineage>
</organism>